<protein>
    <submittedName>
        <fullName evidence="1">Uncharacterized protein</fullName>
    </submittedName>
</protein>
<organism evidence="1">
    <name type="scientific">Myoviridae sp. ctFv53</name>
    <dbReference type="NCBI Taxonomy" id="2827670"/>
    <lineage>
        <taxon>Viruses</taxon>
        <taxon>Duplodnaviria</taxon>
        <taxon>Heunggongvirae</taxon>
        <taxon>Uroviricota</taxon>
        <taxon>Caudoviricetes</taxon>
    </lineage>
</organism>
<reference evidence="1" key="1">
    <citation type="journal article" date="2021" name="Proc. Natl. Acad. Sci. U.S.A.">
        <title>A Catalog of Tens of Thousands of Viruses from Human Metagenomes Reveals Hidden Associations with Chronic Diseases.</title>
        <authorList>
            <person name="Tisza M.J."/>
            <person name="Buck C.B."/>
        </authorList>
    </citation>
    <scope>NUCLEOTIDE SEQUENCE</scope>
    <source>
        <strain evidence="1">CtFv53</strain>
    </source>
</reference>
<dbReference type="EMBL" id="BK032773">
    <property type="protein sequence ID" value="DAF59627.1"/>
    <property type="molecule type" value="Genomic_DNA"/>
</dbReference>
<accession>A0A8S5T9D2</accession>
<name>A0A8S5T9D2_9CAUD</name>
<sequence length="40" mass="4462">MSLMTKNNSISCSSKQCSLNLGSGVQIYLEHHKSIYKSMI</sequence>
<evidence type="ECO:0000313" key="1">
    <source>
        <dbReference type="EMBL" id="DAF59627.1"/>
    </source>
</evidence>
<proteinExistence type="predicted"/>